<comment type="caution">
    <text evidence="1">The sequence shown here is derived from an EMBL/GenBank/DDBJ whole genome shotgun (WGS) entry which is preliminary data.</text>
</comment>
<gene>
    <name evidence="1" type="ORF">DH2020_004392</name>
</gene>
<dbReference type="Proteomes" id="UP001318860">
    <property type="component" value="Unassembled WGS sequence"/>
</dbReference>
<dbReference type="PANTHER" id="PTHR31170">
    <property type="entry name" value="BNAC04G53230D PROTEIN"/>
    <property type="match status" value="1"/>
</dbReference>
<proteinExistence type="predicted"/>
<dbReference type="PANTHER" id="PTHR31170:SF25">
    <property type="entry name" value="BNAA09G04570D PROTEIN"/>
    <property type="match status" value="1"/>
</dbReference>
<protein>
    <submittedName>
        <fullName evidence="1">Uncharacterized protein</fullName>
    </submittedName>
</protein>
<dbReference type="InterPro" id="IPR004158">
    <property type="entry name" value="DUF247_pln"/>
</dbReference>
<sequence length="452" mass="52214">MDSDSIEAHLTSRRKKKSGLQPSAQCADCAQYCYKVSYPGDYEITKKAGKNQDLVNKMEVGSSSLQKPSTTRDHISIEITNEDILLSSIKEKMGCISVSHSVCKVPEFFFKGNEGKYFPSLVSIGPFHHGKHDLKFMEDQKWRYFNTLLSRKPNADSTLDSCIKALRDVELKARKFYGETINIGSDEFVEMLLLDGCFIIELFLEYAIKNLRRRDDPCFSTNDRIFRLRCDLILFENQLPFFILDQIFHLVPIPKQCDQISLFDLALCFFRKLIPGDHTQFPVEIFAPKTDHLLDLIRQHYLPTVPEVKVLSSDSQTHIHQATHLSAVGIRVENAISESPSNINFFNGELKIPSLEIHGYTEILFRNLIAMENCDPQCSKHVTSYLIFMRRLIRSKRDVRLLQDKEIIIDGHEREGEIVHLFQRIQVDINEEEFLLDYYLNSSMEFILRGLS</sequence>
<accession>A0ABR0XPL7</accession>
<reference evidence="1 2" key="1">
    <citation type="journal article" date="2021" name="Comput. Struct. Biotechnol. J.">
        <title>De novo genome assembly of the potent medicinal plant Rehmannia glutinosa using nanopore technology.</title>
        <authorList>
            <person name="Ma L."/>
            <person name="Dong C."/>
            <person name="Song C."/>
            <person name="Wang X."/>
            <person name="Zheng X."/>
            <person name="Niu Y."/>
            <person name="Chen S."/>
            <person name="Feng W."/>
        </authorList>
    </citation>
    <scope>NUCLEOTIDE SEQUENCE [LARGE SCALE GENOMIC DNA]</scope>
    <source>
        <strain evidence="1">DH-2019</strain>
    </source>
</reference>
<evidence type="ECO:0000313" key="1">
    <source>
        <dbReference type="EMBL" id="KAK6161011.1"/>
    </source>
</evidence>
<organism evidence="1 2">
    <name type="scientific">Rehmannia glutinosa</name>
    <name type="common">Chinese foxglove</name>
    <dbReference type="NCBI Taxonomy" id="99300"/>
    <lineage>
        <taxon>Eukaryota</taxon>
        <taxon>Viridiplantae</taxon>
        <taxon>Streptophyta</taxon>
        <taxon>Embryophyta</taxon>
        <taxon>Tracheophyta</taxon>
        <taxon>Spermatophyta</taxon>
        <taxon>Magnoliopsida</taxon>
        <taxon>eudicotyledons</taxon>
        <taxon>Gunneridae</taxon>
        <taxon>Pentapetalae</taxon>
        <taxon>asterids</taxon>
        <taxon>lamiids</taxon>
        <taxon>Lamiales</taxon>
        <taxon>Orobanchaceae</taxon>
        <taxon>Rehmannieae</taxon>
        <taxon>Rehmannia</taxon>
    </lineage>
</organism>
<keyword evidence="2" id="KW-1185">Reference proteome</keyword>
<evidence type="ECO:0000313" key="2">
    <source>
        <dbReference type="Proteomes" id="UP001318860"/>
    </source>
</evidence>
<dbReference type="EMBL" id="JABTTQ020000003">
    <property type="protein sequence ID" value="KAK6161011.1"/>
    <property type="molecule type" value="Genomic_DNA"/>
</dbReference>
<dbReference type="Pfam" id="PF03140">
    <property type="entry name" value="DUF247"/>
    <property type="match status" value="1"/>
</dbReference>
<name>A0ABR0XPL7_REHGL</name>